<evidence type="ECO:0000256" key="1">
    <source>
        <dbReference type="SAM" id="MobiDB-lite"/>
    </source>
</evidence>
<feature type="region of interest" description="Disordered" evidence="1">
    <location>
        <begin position="224"/>
        <end position="259"/>
    </location>
</feature>
<dbReference type="InterPro" id="IPR010487">
    <property type="entry name" value="NGRN/Rrg9"/>
</dbReference>
<dbReference type="PANTHER" id="PTHR13475:SF3">
    <property type="entry name" value="NEUGRIN"/>
    <property type="match status" value="1"/>
</dbReference>
<reference evidence="3" key="1">
    <citation type="submission" date="2025-08" db="UniProtKB">
        <authorList>
            <consortium name="RefSeq"/>
        </authorList>
    </citation>
    <scope>IDENTIFICATION</scope>
    <source>
        <tissue evidence="3">Whole larval tissue</tissue>
    </source>
</reference>
<gene>
    <name evidence="3" type="primary">LOC118274169</name>
</gene>
<protein>
    <submittedName>
        <fullName evidence="3">Uncharacterized protein LOC118274169</fullName>
    </submittedName>
</protein>
<dbReference type="AlphaFoldDB" id="A0A9R0DC09"/>
<dbReference type="GO" id="GO:0005634">
    <property type="term" value="C:nucleus"/>
    <property type="evidence" value="ECO:0007669"/>
    <property type="project" value="TreeGrafter"/>
</dbReference>
<dbReference type="OrthoDB" id="6415470at2759"/>
<feature type="compositionally biased region" description="Basic and acidic residues" evidence="1">
    <location>
        <begin position="248"/>
        <end position="259"/>
    </location>
</feature>
<proteinExistence type="predicted"/>
<name>A0A9R0DC09_SPOFR</name>
<evidence type="ECO:0000313" key="2">
    <source>
        <dbReference type="Proteomes" id="UP000829999"/>
    </source>
</evidence>
<accession>A0A9R0DC09</accession>
<dbReference type="GeneID" id="118274169"/>
<dbReference type="Proteomes" id="UP000829999">
    <property type="component" value="Chromosome 3"/>
</dbReference>
<dbReference type="RefSeq" id="XP_035447488.2">
    <property type="nucleotide sequence ID" value="XM_035591595.2"/>
</dbReference>
<keyword evidence="2" id="KW-1185">Reference proteome</keyword>
<dbReference type="Pfam" id="PF06413">
    <property type="entry name" value="Neugrin"/>
    <property type="match status" value="1"/>
</dbReference>
<organism evidence="2 3">
    <name type="scientific">Spodoptera frugiperda</name>
    <name type="common">Fall armyworm</name>
    <dbReference type="NCBI Taxonomy" id="7108"/>
    <lineage>
        <taxon>Eukaryota</taxon>
        <taxon>Metazoa</taxon>
        <taxon>Ecdysozoa</taxon>
        <taxon>Arthropoda</taxon>
        <taxon>Hexapoda</taxon>
        <taxon>Insecta</taxon>
        <taxon>Pterygota</taxon>
        <taxon>Neoptera</taxon>
        <taxon>Endopterygota</taxon>
        <taxon>Lepidoptera</taxon>
        <taxon>Glossata</taxon>
        <taxon>Ditrysia</taxon>
        <taxon>Noctuoidea</taxon>
        <taxon>Noctuidae</taxon>
        <taxon>Amphipyrinae</taxon>
        <taxon>Spodoptera</taxon>
    </lineage>
</organism>
<feature type="compositionally biased region" description="Polar residues" evidence="1">
    <location>
        <begin position="230"/>
        <end position="247"/>
    </location>
</feature>
<dbReference type="PANTHER" id="PTHR13475">
    <property type="entry name" value="NEUGRIN"/>
    <property type="match status" value="1"/>
</dbReference>
<sequence>MFGIHLRQLYRTCDKVIIRNLRSRRFDIAKPNPGLNNRLKAFQEDGMPIKEENLEEFVEQSESDFYNVGQAYKEFQTETLVGKHELRHHIVKDKYFKEHMPNLLTWSEKEQIRHLASSEPDEWTPERIAESFPVTVPFVKKLLKFPWKPATEERIARHDASVMRNWRELKEGSLDIPPEVREHFLKFSERTIPPLKKESIKVDITPERDLGEFERIVRKCAAKENKETNAKPTDSNEPLALQSSDTKTNSKEKQPKRDDKFITLDELTAKIKKSLDKGNQVDIKDRIIVSSTEELAPSPSTKEKIVREKEEHKELKLFHDKYPESGIVEFRNEVEDPKEIMNYPERIRIPKKAYKKGATYKVNDCYYDHDGRFLYRVLGMSQ</sequence>
<evidence type="ECO:0000313" key="3">
    <source>
        <dbReference type="RefSeq" id="XP_035447488.2"/>
    </source>
</evidence>